<feature type="compositionally biased region" description="Low complexity" evidence="9">
    <location>
        <begin position="402"/>
        <end position="414"/>
    </location>
</feature>
<dbReference type="InterPro" id="IPR014799">
    <property type="entry name" value="ASD2_dom"/>
</dbReference>
<dbReference type="InterPro" id="IPR027685">
    <property type="entry name" value="Shroom_fam"/>
</dbReference>
<feature type="compositionally biased region" description="Low complexity" evidence="9">
    <location>
        <begin position="1287"/>
        <end position="1308"/>
    </location>
</feature>
<dbReference type="PANTHER" id="PTHR15012">
    <property type="entry name" value="APICAL PROTEIN/SHROOM-RELATED"/>
    <property type="match status" value="1"/>
</dbReference>
<keyword evidence="3" id="KW-0963">Cytoplasm</keyword>
<evidence type="ECO:0008006" key="14">
    <source>
        <dbReference type="Google" id="ProtNLM"/>
    </source>
</evidence>
<evidence type="ECO:0000313" key="13">
    <source>
        <dbReference type="Proteomes" id="UP000823561"/>
    </source>
</evidence>
<feature type="compositionally biased region" description="Polar residues" evidence="9">
    <location>
        <begin position="692"/>
        <end position="703"/>
    </location>
</feature>
<keyword evidence="4" id="KW-0493">Microtubule</keyword>
<dbReference type="PROSITE" id="PS51307">
    <property type="entry name" value="ASD2"/>
    <property type="match status" value="1"/>
</dbReference>
<feature type="compositionally biased region" description="Polar residues" evidence="9">
    <location>
        <begin position="435"/>
        <end position="454"/>
    </location>
</feature>
<feature type="compositionally biased region" description="Polar residues" evidence="9">
    <location>
        <begin position="1349"/>
        <end position="1358"/>
    </location>
</feature>
<organism evidence="12 13">
    <name type="scientific">Alosa alosa</name>
    <name type="common">allis shad</name>
    <dbReference type="NCBI Taxonomy" id="278164"/>
    <lineage>
        <taxon>Eukaryota</taxon>
        <taxon>Metazoa</taxon>
        <taxon>Chordata</taxon>
        <taxon>Craniata</taxon>
        <taxon>Vertebrata</taxon>
        <taxon>Euteleostomi</taxon>
        <taxon>Actinopterygii</taxon>
        <taxon>Neopterygii</taxon>
        <taxon>Teleostei</taxon>
        <taxon>Clupei</taxon>
        <taxon>Clupeiformes</taxon>
        <taxon>Clupeoidei</taxon>
        <taxon>Clupeidae</taxon>
        <taxon>Alosa</taxon>
    </lineage>
</organism>
<feature type="region of interest" description="Disordered" evidence="9">
    <location>
        <begin position="363"/>
        <end position="417"/>
    </location>
</feature>
<feature type="compositionally biased region" description="Low complexity" evidence="9">
    <location>
        <begin position="213"/>
        <end position="228"/>
    </location>
</feature>
<dbReference type="EMBL" id="JADWDJ010000023">
    <property type="protein sequence ID" value="KAG5262108.1"/>
    <property type="molecule type" value="Genomic_DNA"/>
</dbReference>
<dbReference type="Pfam" id="PF08687">
    <property type="entry name" value="ASD2"/>
    <property type="match status" value="1"/>
</dbReference>
<feature type="region of interest" description="Disordered" evidence="9">
    <location>
        <begin position="997"/>
        <end position="1129"/>
    </location>
</feature>
<evidence type="ECO:0000256" key="6">
    <source>
        <dbReference type="ARBA" id="ARBA00023212"/>
    </source>
</evidence>
<keyword evidence="8" id="KW-0175">Coiled coil</keyword>
<feature type="domain" description="ASD2" evidence="11">
    <location>
        <begin position="1380"/>
        <end position="1673"/>
    </location>
</feature>
<dbReference type="InterPro" id="IPR014800">
    <property type="entry name" value="ASD1_dom"/>
</dbReference>
<evidence type="ECO:0000256" key="1">
    <source>
        <dbReference type="ARBA" id="ARBA00004245"/>
    </source>
</evidence>
<feature type="coiled-coil region" evidence="8">
    <location>
        <begin position="1468"/>
        <end position="1523"/>
    </location>
</feature>
<dbReference type="PROSITE" id="PS51306">
    <property type="entry name" value="ASD1"/>
    <property type="match status" value="1"/>
</dbReference>
<dbReference type="Pfam" id="PF08688">
    <property type="entry name" value="ASD1"/>
    <property type="match status" value="1"/>
</dbReference>
<protein>
    <recommendedName>
        <fullName evidence="14">Protein Shroom2</fullName>
    </recommendedName>
</protein>
<feature type="domain" description="ASD1" evidence="10">
    <location>
        <begin position="710"/>
        <end position="795"/>
    </location>
</feature>
<dbReference type="Proteomes" id="UP000823561">
    <property type="component" value="Chromosome 23"/>
</dbReference>
<evidence type="ECO:0000313" key="12">
    <source>
        <dbReference type="EMBL" id="KAG5262108.1"/>
    </source>
</evidence>
<feature type="region of interest" description="Disordered" evidence="9">
    <location>
        <begin position="133"/>
        <end position="165"/>
    </location>
</feature>
<feature type="region of interest" description="Disordered" evidence="9">
    <location>
        <begin position="1424"/>
        <end position="1445"/>
    </location>
</feature>
<dbReference type="PANTHER" id="PTHR15012:SF38">
    <property type="entry name" value="PROTEIN SHROOM2-LIKE ISOFORM X1"/>
    <property type="match status" value="1"/>
</dbReference>
<feature type="compositionally biased region" description="Basic residues" evidence="9">
    <location>
        <begin position="869"/>
        <end position="886"/>
    </location>
</feature>
<feature type="compositionally biased region" description="Polar residues" evidence="9">
    <location>
        <begin position="1212"/>
        <end position="1225"/>
    </location>
</feature>
<feature type="region of interest" description="Disordered" evidence="9">
    <location>
        <begin position="31"/>
        <end position="61"/>
    </location>
</feature>
<feature type="region of interest" description="Disordered" evidence="9">
    <location>
        <begin position="1183"/>
        <end position="1254"/>
    </location>
</feature>
<dbReference type="GO" id="GO:0005912">
    <property type="term" value="C:adherens junction"/>
    <property type="evidence" value="ECO:0007669"/>
    <property type="project" value="TreeGrafter"/>
</dbReference>
<feature type="region of interest" description="Disordered" evidence="9">
    <location>
        <begin position="1325"/>
        <end position="1358"/>
    </location>
</feature>
<keyword evidence="5 7" id="KW-0009">Actin-binding</keyword>
<dbReference type="Gene3D" id="6.10.250.3120">
    <property type="match status" value="1"/>
</dbReference>
<comment type="subcellular location">
    <subcellularLocation>
        <location evidence="1">Cytoplasm</location>
        <location evidence="1">Cytoskeleton</location>
    </subcellularLocation>
</comment>
<feature type="region of interest" description="Disordered" evidence="9">
    <location>
        <begin position="435"/>
        <end position="461"/>
    </location>
</feature>
<evidence type="ECO:0000256" key="3">
    <source>
        <dbReference type="ARBA" id="ARBA00022490"/>
    </source>
</evidence>
<dbReference type="GO" id="GO:0016324">
    <property type="term" value="C:apical plasma membrane"/>
    <property type="evidence" value="ECO:0007669"/>
    <property type="project" value="TreeGrafter"/>
</dbReference>
<evidence type="ECO:0000256" key="4">
    <source>
        <dbReference type="ARBA" id="ARBA00022701"/>
    </source>
</evidence>
<feature type="compositionally biased region" description="Polar residues" evidence="9">
    <location>
        <begin position="44"/>
        <end position="61"/>
    </location>
</feature>
<name>A0AAV6FH39_9TELE</name>
<feature type="region of interest" description="Disordered" evidence="9">
    <location>
        <begin position="822"/>
        <end position="970"/>
    </location>
</feature>
<proteinExistence type="inferred from homology"/>
<gene>
    <name evidence="12" type="ORF">AALO_G00292320</name>
</gene>
<evidence type="ECO:0000256" key="5">
    <source>
        <dbReference type="ARBA" id="ARBA00023203"/>
    </source>
</evidence>
<keyword evidence="6" id="KW-0206">Cytoskeleton</keyword>
<comment type="similarity">
    <text evidence="2">Belongs to the shroom family.</text>
</comment>
<sequence>MKMVDIVTQTMPAENEVHVARNFLTKILRSSMRRNDPASRPHSWHSSKVAETQTQRIAQNTEPEPIWQSKYSISSSSNDVSKCWDPAKQHQAPNQLTTVQNMEAVDPCPLTDTSSVSLPPSKHLSAVDLSTGAGAGTLHKRDSPHATLSMSSNSLDPGSGGGLSKSQAASLECMFYRGGQSEAGGQPERPRYLQLPVVSGCGRVSPRLEEQVGSRYSSSSTSSCVATAAGGGGGSRANINPVWNVPEAKKPTAPSPPPPPPPLRSDSFAATKVHEKGLTAPGALPGPDGPSAHPQQKAPQGRSAVERLVKGTESQQQQQQQQQSVQSGERGGPDARLGFLASQRSEVLPPYLSAEDYNANQIPLSKPSSLSSSDGRQGLAGPDYQRQHSGESAHLSLHPKGSSASYTTTTAAATPKHHSVGGYYRSLQELPTNTCSRGQARTSTASLSSNALDQSSDRGGGGGHVRYYCYTPLQQPTLTTVTAALQGCVQGKPEAWRDEAGPVGTQRAMRNKYPAAQQAFNGYGNKQASGQTASESPSAGLNVWMARSSSDERERMTSGGGADGHHGNRYSHGQQQQLQSHREPPADPWVSQDCRKICPQQTPLLHSLSQENKLLTEKRSPPLTTTVPGPQDSPELGGGSGKQGRRSDRYATTLRNEIIIKRAQLQKSRSAAALSCPGEVDDEAKPSAWKSPETSTSSDGSFSNTYKDHLKEAQARVLQATSFKRKDLELPGSEGTPATAAMLARRDLSVAEILSGKAGAVAGGNHVSRIGSRKRFPMSKRVHSFSEPDKINEVGVEGKGLTLDSVGSFIDRRMFFEGVAKPTFSKPAPKTGPQSSPEELHISAKAKGPPSHEEPAGSKVIGSSPPQGHHAHRGHLREHHSRHHSGKEHGWPKQEPPLQQQSPPLPPLSRLGTFAEYEATWNMQRKQSEARSSGRYRSAENILEPSAEDGNEAVCIHERSRSSPSADFYEQKMPLPARKLYLDRPADTHTMGVLAERGLAESRGVRERPAQPDHFLPPSEAAASRTDLEKRDVSTIAAPPPDPRYHQPTPDPPPYPDHLRHVGVTAALEQPALPKKRGAAASALPQRLSPPRVDTPGPSVDMTVTSLRESSDLQTAGHSARGSSRSPGVGLVLPVPAMPTLASDATLKVSPCPEREVQAGSRLDEEWRALHQTALAALAPSLAHSPLPHPHTHPHGPASSPAALKGTAALTVPTTNATRSPSPQFAPQRLTDKPPAPTQDDLSSDKMGDASELSNVVKRVPVRIVHAETSLERKGRQYLLSNGAQGGPTTTTTTATTTTSPQSSFAPQEQSYSLFCAYSRQEEAEWEAHRGSSRPPQGTPGFPVAPTGATLNGQSRRSSLPAAATYAAMGDRSDDDVKREELARDIMGKDKSLADILDQSRMRTTMDLMGGIFPQGEQVLEGAQQRRRVAPKQTSPRAADESRRVEDDLATAVSVVSSSSYYSTSAPKAELLIKMKDMQEQMDEQDSEDELDYDLSSKKQELISSLSTKLQVLHEARESLQDDVQDNNALGQEVEATVQAVCKPNELDKFRMFIGDLDKVVSLLLSLSGRLARVENALNNLEEGASAEEKHALTEKRRLLIRQHEDAKELKENLDRRERLVYDILASYLSAERLADYEHFVKMKSALIIEQRKLEDKIKLGEEQLKCLRDSLPLEQRLMF</sequence>
<feature type="region of interest" description="Disordered" evidence="9">
    <location>
        <begin position="546"/>
        <end position="592"/>
    </location>
</feature>
<evidence type="ECO:0000256" key="7">
    <source>
        <dbReference type="PROSITE-ProRule" id="PRU00637"/>
    </source>
</evidence>
<feature type="region of interest" description="Disordered" evidence="9">
    <location>
        <begin position="1276"/>
        <end position="1308"/>
    </location>
</feature>
<comment type="caution">
    <text evidence="12">The sequence shown here is derived from an EMBL/GenBank/DDBJ whole genome shotgun (WGS) entry which is preliminary data.</text>
</comment>
<feature type="compositionally biased region" description="Basic and acidic residues" evidence="9">
    <location>
        <begin position="998"/>
        <end position="1011"/>
    </location>
</feature>
<feature type="compositionally biased region" description="Low complexity" evidence="9">
    <location>
        <begin position="314"/>
        <end position="327"/>
    </location>
</feature>
<dbReference type="GO" id="GO:0007015">
    <property type="term" value="P:actin filament organization"/>
    <property type="evidence" value="ECO:0007669"/>
    <property type="project" value="TreeGrafter"/>
</dbReference>
<evidence type="ECO:0000259" key="11">
    <source>
        <dbReference type="PROSITE" id="PS51307"/>
    </source>
</evidence>
<evidence type="ECO:0000256" key="8">
    <source>
        <dbReference type="SAM" id="Coils"/>
    </source>
</evidence>
<evidence type="ECO:0000256" key="2">
    <source>
        <dbReference type="ARBA" id="ARBA00006469"/>
    </source>
</evidence>
<feature type="region of interest" description="Disordered" evidence="9">
    <location>
        <begin position="212"/>
        <end position="336"/>
    </location>
</feature>
<evidence type="ECO:0000256" key="9">
    <source>
        <dbReference type="SAM" id="MobiDB-lite"/>
    </source>
</evidence>
<feature type="compositionally biased region" description="Polar residues" evidence="9">
    <location>
        <begin position="146"/>
        <end position="156"/>
    </location>
</feature>
<dbReference type="GO" id="GO:0030864">
    <property type="term" value="C:cortical actin cytoskeleton"/>
    <property type="evidence" value="ECO:0007669"/>
    <property type="project" value="TreeGrafter"/>
</dbReference>
<dbReference type="GO" id="GO:0051015">
    <property type="term" value="F:actin filament binding"/>
    <property type="evidence" value="ECO:0007669"/>
    <property type="project" value="InterPro"/>
</dbReference>
<feature type="compositionally biased region" description="Low complexity" evidence="9">
    <location>
        <begin position="363"/>
        <end position="373"/>
    </location>
</feature>
<feature type="region of interest" description="Disordered" evidence="9">
    <location>
        <begin position="670"/>
        <end position="703"/>
    </location>
</feature>
<evidence type="ECO:0000259" key="10">
    <source>
        <dbReference type="PROSITE" id="PS51306"/>
    </source>
</evidence>
<accession>A0AAV6FH39</accession>
<reference evidence="12" key="1">
    <citation type="submission" date="2020-10" db="EMBL/GenBank/DDBJ databases">
        <title>Chromosome-scale genome assembly of the Allis shad, Alosa alosa.</title>
        <authorList>
            <person name="Margot Z."/>
            <person name="Christophe K."/>
            <person name="Cabau C."/>
            <person name="Louis A."/>
            <person name="Berthelot C."/>
            <person name="Parey E."/>
            <person name="Roest Crollius H."/>
            <person name="Montfort J."/>
            <person name="Robinson-Rechavi M."/>
            <person name="Bucao C."/>
            <person name="Bouchez O."/>
            <person name="Gislard M."/>
            <person name="Lluch J."/>
            <person name="Milhes M."/>
            <person name="Lampietro C."/>
            <person name="Lopez Roques C."/>
            <person name="Donnadieu C."/>
            <person name="Braasch I."/>
            <person name="Desvignes T."/>
            <person name="Postlethwait J."/>
            <person name="Bobe J."/>
            <person name="Guiguen Y."/>
        </authorList>
    </citation>
    <scope>NUCLEOTIDE SEQUENCE</scope>
    <source>
        <strain evidence="12">M-15738</strain>
        <tissue evidence="12">Blood</tissue>
    </source>
</reference>
<feature type="region of interest" description="Disordered" evidence="9">
    <location>
        <begin position="616"/>
        <end position="649"/>
    </location>
</feature>
<keyword evidence="13" id="KW-1185">Reference proteome</keyword>
<feature type="compositionally biased region" description="Pro residues" evidence="9">
    <location>
        <begin position="253"/>
        <end position="263"/>
    </location>
</feature>
<feature type="coiled-coil region" evidence="8">
    <location>
        <begin position="1564"/>
        <end position="1620"/>
    </location>
</feature>
<feature type="compositionally biased region" description="Low complexity" evidence="9">
    <location>
        <begin position="1195"/>
        <end position="1204"/>
    </location>
</feature>
<dbReference type="GO" id="GO:0043296">
    <property type="term" value="C:apical junction complex"/>
    <property type="evidence" value="ECO:0007669"/>
    <property type="project" value="TreeGrafter"/>
</dbReference>
<dbReference type="GO" id="GO:0005874">
    <property type="term" value="C:microtubule"/>
    <property type="evidence" value="ECO:0007669"/>
    <property type="project" value="UniProtKB-KW"/>
</dbReference>
<feature type="compositionally biased region" description="Polar residues" evidence="9">
    <location>
        <begin position="1102"/>
        <end position="1126"/>
    </location>
</feature>